<proteinExistence type="predicted"/>
<evidence type="ECO:0000313" key="2">
    <source>
        <dbReference type="EMBL" id="KAI9631901.1"/>
    </source>
</evidence>
<evidence type="ECO:0000256" key="1">
    <source>
        <dbReference type="SAM" id="SignalP"/>
    </source>
</evidence>
<gene>
    <name evidence="2" type="ORF">MKK02DRAFT_41532</name>
</gene>
<evidence type="ECO:0000313" key="3">
    <source>
        <dbReference type="Proteomes" id="UP001164286"/>
    </source>
</evidence>
<accession>A0AA38H386</accession>
<dbReference type="EMBL" id="JAKWFO010000016">
    <property type="protein sequence ID" value="KAI9631901.1"/>
    <property type="molecule type" value="Genomic_DNA"/>
</dbReference>
<dbReference type="GeneID" id="77730807"/>
<keyword evidence="3" id="KW-1185">Reference proteome</keyword>
<dbReference type="Proteomes" id="UP001164286">
    <property type="component" value="Unassembled WGS sequence"/>
</dbReference>
<reference evidence="2" key="1">
    <citation type="journal article" date="2022" name="G3 (Bethesda)">
        <title>High quality genome of the basidiomycete yeast Dioszegia hungarica PDD-24b-2 isolated from cloud water.</title>
        <authorList>
            <person name="Jarrige D."/>
            <person name="Haridas S."/>
            <person name="Bleykasten-Grosshans C."/>
            <person name="Joly M."/>
            <person name="Nadalig T."/>
            <person name="Sancelme M."/>
            <person name="Vuilleumier S."/>
            <person name="Grigoriev I.V."/>
            <person name="Amato P."/>
            <person name="Bringel F."/>
        </authorList>
    </citation>
    <scope>NUCLEOTIDE SEQUENCE</scope>
    <source>
        <strain evidence="2">PDD-24b-2</strain>
    </source>
</reference>
<name>A0AA38H386_9TREE</name>
<protein>
    <submittedName>
        <fullName evidence="2">Uncharacterized protein</fullName>
    </submittedName>
</protein>
<keyword evidence="1" id="KW-0732">Signal</keyword>
<feature type="signal peptide" evidence="1">
    <location>
        <begin position="1"/>
        <end position="22"/>
    </location>
</feature>
<sequence length="142" mass="15978">MFPRLVSTLVVALFGFVSLTSALPLGHRSEPLRWRTPFGKHLVADSLVELEWEGGSGNGYDVYFIPQWPGSTDIKHIGIAQTKSTSLKWRVPRADAYPDDTTFILVVRDQSPSTSPNSKRSTVWYDHTSTLELTSMALWRRA</sequence>
<comment type="caution">
    <text evidence="2">The sequence shown here is derived from an EMBL/GenBank/DDBJ whole genome shotgun (WGS) entry which is preliminary data.</text>
</comment>
<dbReference type="AlphaFoldDB" id="A0AA38H386"/>
<organism evidence="2 3">
    <name type="scientific">Dioszegia hungarica</name>
    <dbReference type="NCBI Taxonomy" id="4972"/>
    <lineage>
        <taxon>Eukaryota</taxon>
        <taxon>Fungi</taxon>
        <taxon>Dikarya</taxon>
        <taxon>Basidiomycota</taxon>
        <taxon>Agaricomycotina</taxon>
        <taxon>Tremellomycetes</taxon>
        <taxon>Tremellales</taxon>
        <taxon>Bulleribasidiaceae</taxon>
        <taxon>Dioszegia</taxon>
    </lineage>
</organism>
<feature type="chain" id="PRO_5041393909" evidence="1">
    <location>
        <begin position="23"/>
        <end position="142"/>
    </location>
</feature>
<dbReference type="RefSeq" id="XP_052941678.1">
    <property type="nucleotide sequence ID" value="XM_053091602.1"/>
</dbReference>